<dbReference type="AlphaFoldDB" id="A0A2G5U1F9"/>
<evidence type="ECO:0000256" key="1">
    <source>
        <dbReference type="SAM" id="MobiDB-lite"/>
    </source>
</evidence>
<accession>A0A2G5U1F9</accession>
<comment type="caution">
    <text evidence="2">The sequence shown here is derived from an EMBL/GenBank/DDBJ whole genome shotgun (WGS) entry which is preliminary data.</text>
</comment>
<dbReference type="Proteomes" id="UP000230233">
    <property type="component" value="Chromosome IV"/>
</dbReference>
<reference evidence="3" key="1">
    <citation type="submission" date="2017-10" db="EMBL/GenBank/DDBJ databases">
        <title>Rapid genome shrinkage in a self-fertile nematode reveals novel sperm competition proteins.</title>
        <authorList>
            <person name="Yin D."/>
            <person name="Schwarz E.M."/>
            <person name="Thomas C.G."/>
            <person name="Felde R.L."/>
            <person name="Korf I.F."/>
            <person name="Cutter A.D."/>
            <person name="Schartner C.M."/>
            <person name="Ralston E.J."/>
            <person name="Meyer B.J."/>
            <person name="Haag E.S."/>
        </authorList>
    </citation>
    <scope>NUCLEOTIDE SEQUENCE [LARGE SCALE GENOMIC DNA]</scope>
    <source>
        <strain evidence="3">JU1422</strain>
    </source>
</reference>
<sequence length="206" mass="22662">MAIKGNEINKRISYSNWNSLLHCRRNLLPSAVMSQQDPKKSSPEEKDNSKISSSSKDGSKKIMVADGSRAPKKAIPAPTPNQERVITILESIHEEIKGVRKLVGKRASNSSSKSSQPLKKSPAICCFCANQHQALFCTIYPDYATRMVKVAELGLCKHCGAPNHSPQRCRHRTRPCLYCSQPHLSALCTLSADEKLEAGTVKTSSE</sequence>
<dbReference type="EMBL" id="PDUG01000004">
    <property type="protein sequence ID" value="PIC33384.1"/>
    <property type="molecule type" value="Genomic_DNA"/>
</dbReference>
<evidence type="ECO:0000313" key="3">
    <source>
        <dbReference type="Proteomes" id="UP000230233"/>
    </source>
</evidence>
<name>A0A2G5U1F9_9PELO</name>
<evidence type="ECO:0000313" key="2">
    <source>
        <dbReference type="EMBL" id="PIC33384.1"/>
    </source>
</evidence>
<proteinExistence type="predicted"/>
<gene>
    <name evidence="2" type="primary">Cnig_chr_IV.g13383</name>
    <name evidence="2" type="ORF">B9Z55_013383</name>
</gene>
<feature type="region of interest" description="Disordered" evidence="1">
    <location>
        <begin position="32"/>
        <end position="81"/>
    </location>
</feature>
<organism evidence="2 3">
    <name type="scientific">Caenorhabditis nigoni</name>
    <dbReference type="NCBI Taxonomy" id="1611254"/>
    <lineage>
        <taxon>Eukaryota</taxon>
        <taxon>Metazoa</taxon>
        <taxon>Ecdysozoa</taxon>
        <taxon>Nematoda</taxon>
        <taxon>Chromadorea</taxon>
        <taxon>Rhabditida</taxon>
        <taxon>Rhabditina</taxon>
        <taxon>Rhabditomorpha</taxon>
        <taxon>Rhabditoidea</taxon>
        <taxon>Rhabditidae</taxon>
        <taxon>Peloderinae</taxon>
        <taxon>Caenorhabditis</taxon>
    </lineage>
</organism>
<feature type="compositionally biased region" description="Basic and acidic residues" evidence="1">
    <location>
        <begin position="37"/>
        <end position="49"/>
    </location>
</feature>
<protein>
    <submittedName>
        <fullName evidence="2">Uncharacterized protein</fullName>
    </submittedName>
</protein>
<keyword evidence="3" id="KW-1185">Reference proteome</keyword>